<dbReference type="PANTHER" id="PTHR33361:SF2">
    <property type="entry name" value="DUF885 DOMAIN-CONTAINING PROTEIN"/>
    <property type="match status" value="1"/>
</dbReference>
<evidence type="ECO:0000313" key="2">
    <source>
        <dbReference type="EMBL" id="MCO6046711.1"/>
    </source>
</evidence>
<dbReference type="AlphaFoldDB" id="A0A9X2FJ51"/>
<keyword evidence="1" id="KW-0732">Signal</keyword>
<accession>A0A9X2FJ51</accession>
<dbReference type="Proteomes" id="UP001155241">
    <property type="component" value="Unassembled WGS sequence"/>
</dbReference>
<dbReference type="RefSeq" id="WP_252854826.1">
    <property type="nucleotide sequence ID" value="NZ_JAMXLR010000077.1"/>
</dbReference>
<comment type="caution">
    <text evidence="2">The sequence shown here is derived from an EMBL/GenBank/DDBJ whole genome shotgun (WGS) entry which is preliminary data.</text>
</comment>
<reference evidence="2" key="1">
    <citation type="submission" date="2022-06" db="EMBL/GenBank/DDBJ databases">
        <title>Aeoliella straminimaris, a novel planctomycete from sediments.</title>
        <authorList>
            <person name="Vitorino I.R."/>
            <person name="Lage O.M."/>
        </authorList>
    </citation>
    <scope>NUCLEOTIDE SEQUENCE</scope>
    <source>
        <strain evidence="2">ICT_H6.2</strain>
    </source>
</reference>
<dbReference type="EMBL" id="JAMXLR010000077">
    <property type="protein sequence ID" value="MCO6046711.1"/>
    <property type="molecule type" value="Genomic_DNA"/>
</dbReference>
<feature type="signal peptide" evidence="1">
    <location>
        <begin position="1"/>
        <end position="24"/>
    </location>
</feature>
<feature type="chain" id="PRO_5040760931" evidence="1">
    <location>
        <begin position="25"/>
        <end position="591"/>
    </location>
</feature>
<evidence type="ECO:0000256" key="1">
    <source>
        <dbReference type="SAM" id="SignalP"/>
    </source>
</evidence>
<protein>
    <submittedName>
        <fullName evidence="2">DUF885 domain-containing protein</fullName>
    </submittedName>
</protein>
<proteinExistence type="predicted"/>
<dbReference type="Pfam" id="PF05960">
    <property type="entry name" value="DUF885"/>
    <property type="match status" value="1"/>
</dbReference>
<sequence>MNAFYWLLGMASMLLVLPASVVLAESESDKLHRLIDENWEYRLAESPLMATRVGDHRANDRLDSLTPQDIERRTAKTAEFLEQLEAIDRDQLEGDDRIHYAVMKRELESDLAEDRFKTYLMPINNRSGFHISFPEIRREVPLVTTEDFENYIARLNDFGRYADEHITLMREGVRQGYTMPSIIMEGSLDSVDAHVVSDPERSLMYEPLKQIPATVPTSEHERLQQAARAAISESVVPAYQRLGQFMRTEYLPNCRDTIAARALPDGADFYRFRAVKHTTLDDITPEAIHRRGLDEVKRIRGEMDEIIKRVGFEGDFQEFVEHLRTDPKFYAKTPEALQQHTALICKRMDGKLPELFRLLPRTSYGLRPIPDYIAPKTTAAYYQPPAGDGTRAGYYCLNTYDLPSRPLYMLEALSFHESVPGHHLQIALQYELEDLPEFRKFAGFNVFVEGWALYSERLGLEVGFYEDPYSDFGRLSMEIWRACRLVVDPGMHYLGWSRQQAIDYMAENTALSMLDIRSEVDRYIGWPGQAVAYKIGELRIRELRALAEAELAEKFDIREFHAVVLSSGAVPLDVLEENVRAWVASVKAGSE</sequence>
<organism evidence="2 3">
    <name type="scientific">Aeoliella straminimaris</name>
    <dbReference type="NCBI Taxonomy" id="2954799"/>
    <lineage>
        <taxon>Bacteria</taxon>
        <taxon>Pseudomonadati</taxon>
        <taxon>Planctomycetota</taxon>
        <taxon>Planctomycetia</taxon>
        <taxon>Pirellulales</taxon>
        <taxon>Lacipirellulaceae</taxon>
        <taxon>Aeoliella</taxon>
    </lineage>
</organism>
<dbReference type="InterPro" id="IPR010281">
    <property type="entry name" value="DUF885"/>
</dbReference>
<name>A0A9X2FJ51_9BACT</name>
<dbReference type="PANTHER" id="PTHR33361">
    <property type="entry name" value="GLR0591 PROTEIN"/>
    <property type="match status" value="1"/>
</dbReference>
<gene>
    <name evidence="2" type="ORF">NG895_22675</name>
</gene>
<evidence type="ECO:0000313" key="3">
    <source>
        <dbReference type="Proteomes" id="UP001155241"/>
    </source>
</evidence>
<keyword evidence="3" id="KW-1185">Reference proteome</keyword>